<keyword evidence="3" id="KW-1185">Reference proteome</keyword>
<feature type="chain" id="PRO_5046022992" description="Carboxypeptidase-like regulatory domain-containing protein" evidence="1">
    <location>
        <begin position="24"/>
        <end position="445"/>
    </location>
</feature>
<accession>A0ABQ1ME85</accession>
<dbReference type="EMBL" id="BMEC01000008">
    <property type="protein sequence ID" value="GGC39046.1"/>
    <property type="molecule type" value="Genomic_DNA"/>
</dbReference>
<proteinExistence type="predicted"/>
<evidence type="ECO:0000313" key="2">
    <source>
        <dbReference type="EMBL" id="GGC39046.1"/>
    </source>
</evidence>
<dbReference type="Proteomes" id="UP000636010">
    <property type="component" value="Unassembled WGS sequence"/>
</dbReference>
<evidence type="ECO:0000256" key="1">
    <source>
        <dbReference type="SAM" id="SignalP"/>
    </source>
</evidence>
<keyword evidence="1" id="KW-0732">Signal</keyword>
<reference evidence="3" key="1">
    <citation type="journal article" date="2019" name="Int. J. Syst. Evol. Microbiol.">
        <title>The Global Catalogue of Microorganisms (GCM) 10K type strain sequencing project: providing services to taxonomists for standard genome sequencing and annotation.</title>
        <authorList>
            <consortium name="The Broad Institute Genomics Platform"/>
            <consortium name="The Broad Institute Genome Sequencing Center for Infectious Disease"/>
            <person name="Wu L."/>
            <person name="Ma J."/>
        </authorList>
    </citation>
    <scope>NUCLEOTIDE SEQUENCE [LARGE SCALE GENOMIC DNA]</scope>
    <source>
        <strain evidence="3">CGMCC 1.10832</strain>
    </source>
</reference>
<comment type="caution">
    <text evidence="2">The sequence shown here is derived from an EMBL/GenBank/DDBJ whole genome shotgun (WGS) entry which is preliminary data.</text>
</comment>
<name>A0ABQ1ME85_9BACT</name>
<sequence>MRLKYKFCIILFCGLYISNSSYCQKLTGRILDSSNNPIPYAHISLPGTEIGTVSNDSGFFTLNISKTLFKIKISSIGFEEKFLSNTEMSFDDLNKVYLNFSKISLKEVVVKGTFDSASWYVQQAIKNITKNYSNKKHSQIAFYRESSVRDSIYSRMVEAIVMLSDKGVNSPSEKTQYEVLRLRKTEDNRNIGWRQSLQNWLYQDAGVYAMNKANPFKPTDAEEQDFNEVLVSPSLAKLRKESPTRLLNTGFVEDNVYSIVSQFQIGEEEFIKINFKRADKELIKFFETGGYLIINKDDYAIIEFNRWVKNVKKSSNDDGFRANYLIQYQKSGDLYFPFFIRDMVVGSNASRIFDIADSEQYYSTKGKIGKIYTVNELYILETKDYEKISWRSEMSKDDDMYDIQPTKRLGFTFDNINTIPINPISQKMITDLTQNNSIDALFIEE</sequence>
<evidence type="ECO:0000313" key="3">
    <source>
        <dbReference type="Proteomes" id="UP000636010"/>
    </source>
</evidence>
<dbReference type="InterPro" id="IPR008969">
    <property type="entry name" value="CarboxyPept-like_regulatory"/>
</dbReference>
<protein>
    <recommendedName>
        <fullName evidence="4">Carboxypeptidase-like regulatory domain-containing protein</fullName>
    </recommendedName>
</protein>
<organism evidence="2 3">
    <name type="scientific">Marivirga lumbricoides</name>
    <dbReference type="NCBI Taxonomy" id="1046115"/>
    <lineage>
        <taxon>Bacteria</taxon>
        <taxon>Pseudomonadati</taxon>
        <taxon>Bacteroidota</taxon>
        <taxon>Cytophagia</taxon>
        <taxon>Cytophagales</taxon>
        <taxon>Marivirgaceae</taxon>
        <taxon>Marivirga</taxon>
    </lineage>
</organism>
<gene>
    <name evidence="2" type="ORF">GCM10011506_25650</name>
</gene>
<feature type="signal peptide" evidence="1">
    <location>
        <begin position="1"/>
        <end position="23"/>
    </location>
</feature>
<dbReference type="SUPFAM" id="SSF49464">
    <property type="entry name" value="Carboxypeptidase regulatory domain-like"/>
    <property type="match status" value="1"/>
</dbReference>
<dbReference type="Gene3D" id="2.60.40.1120">
    <property type="entry name" value="Carboxypeptidase-like, regulatory domain"/>
    <property type="match status" value="1"/>
</dbReference>
<evidence type="ECO:0008006" key="4">
    <source>
        <dbReference type="Google" id="ProtNLM"/>
    </source>
</evidence>
<dbReference type="Pfam" id="PF13715">
    <property type="entry name" value="CarbopepD_reg_2"/>
    <property type="match status" value="1"/>
</dbReference>